<comment type="caution">
    <text evidence="4">The sequence shown here is derived from an EMBL/GenBank/DDBJ whole genome shotgun (WGS) entry which is preliminary data.</text>
</comment>
<keyword evidence="3 4" id="KW-0548">Nucleotidyltransferase</keyword>
<name>A0ABT8EP18_9ACTN</name>
<dbReference type="RefSeq" id="WP_300958757.1">
    <property type="nucleotide sequence ID" value="NZ_JAUHJR010000001.1"/>
</dbReference>
<sequence>MGSPGLVKAREKMLAAGVDEVAIETFAHYYRLLEHGETGMIPESAIEPVDMESLADVEVPAEAGAAALRTTAVIKLNGGLGTSMGMDRAKSLLCVRRGLSFLDIIARQVLHLRKAHGATLPLIFMNSFRTSADTMAALARYEDLPVEGLPLEFLQNKEPKLLTTDLTPVSWPKDPDLEWCPPGHGDLYTALRGTGLLDRLLEAGYERVFVSNSDNLGAVPDPAVAGWFARSGAPFAIEAVRRTPSDRKGGHFARRRSDGRIVLRETAQTLDEDKDALADLDRHQFCSTNNLWFDLRAMKDALDVREGILGLPMIRNVKNVDPGDTSSPEVVQVETAMGAAIEVFEGSQLIEVGRDRFVPVKTTNDLLVLRSDVYDIGQDFVLDQVAGEIPFVDLDPEHYKLVGEFDKRFPEGAPSMREASSLRVGGDWTFARGVSVVGDVRLDGASNGRIDAGTVLGEPSASADG</sequence>
<dbReference type="PANTHER" id="PTHR43511">
    <property type="match status" value="1"/>
</dbReference>
<dbReference type="Pfam" id="PF01704">
    <property type="entry name" value="UDPGP"/>
    <property type="match status" value="1"/>
</dbReference>
<reference evidence="4" key="1">
    <citation type="submission" date="2023-06" db="EMBL/GenBank/DDBJ databases">
        <title>Draft genome sequence of Nocardioides sp. SOB72.</title>
        <authorList>
            <person name="Zhang G."/>
        </authorList>
    </citation>
    <scope>NUCLEOTIDE SEQUENCE</scope>
    <source>
        <strain evidence="4">SOB72</strain>
    </source>
</reference>
<organism evidence="4 5">
    <name type="scientific">Nocardioides abyssi</name>
    <dbReference type="NCBI Taxonomy" id="3058370"/>
    <lineage>
        <taxon>Bacteria</taxon>
        <taxon>Bacillati</taxon>
        <taxon>Actinomycetota</taxon>
        <taxon>Actinomycetes</taxon>
        <taxon>Propionibacteriales</taxon>
        <taxon>Nocardioidaceae</taxon>
        <taxon>Nocardioides</taxon>
    </lineage>
</organism>
<evidence type="ECO:0000313" key="4">
    <source>
        <dbReference type="EMBL" id="MDN4159902.1"/>
    </source>
</evidence>
<keyword evidence="5" id="KW-1185">Reference proteome</keyword>
<gene>
    <name evidence="4" type="ORF">QWY29_00935</name>
</gene>
<evidence type="ECO:0000256" key="1">
    <source>
        <dbReference type="ARBA" id="ARBA00010401"/>
    </source>
</evidence>
<dbReference type="InterPro" id="IPR016267">
    <property type="entry name" value="UDPGP_trans"/>
</dbReference>
<dbReference type="EMBL" id="JAUHJR010000001">
    <property type="protein sequence ID" value="MDN4159902.1"/>
    <property type="molecule type" value="Genomic_DNA"/>
</dbReference>
<comment type="similarity">
    <text evidence="1">Belongs to the UDPGP type 1 family.</text>
</comment>
<dbReference type="SUPFAM" id="SSF53448">
    <property type="entry name" value="Nucleotide-diphospho-sugar transferases"/>
    <property type="match status" value="1"/>
</dbReference>
<dbReference type="PIRSF" id="PIRSF000806">
    <property type="entry name" value="UDPGP"/>
    <property type="match status" value="1"/>
</dbReference>
<dbReference type="Gene3D" id="2.160.10.10">
    <property type="entry name" value="Hexapeptide repeat proteins"/>
    <property type="match status" value="1"/>
</dbReference>
<dbReference type="InterPro" id="IPR002618">
    <property type="entry name" value="UDPGP_fam"/>
</dbReference>
<dbReference type="InterPro" id="IPR029044">
    <property type="entry name" value="Nucleotide-diphossugar_trans"/>
</dbReference>
<evidence type="ECO:0000313" key="5">
    <source>
        <dbReference type="Proteomes" id="UP001168537"/>
    </source>
</evidence>
<dbReference type="Gene3D" id="3.90.550.10">
    <property type="entry name" value="Spore Coat Polysaccharide Biosynthesis Protein SpsA, Chain A"/>
    <property type="match status" value="1"/>
</dbReference>
<accession>A0ABT8EP18</accession>
<dbReference type="GO" id="GO:0016779">
    <property type="term" value="F:nucleotidyltransferase activity"/>
    <property type="evidence" value="ECO:0007669"/>
    <property type="project" value="UniProtKB-KW"/>
</dbReference>
<evidence type="ECO:0000256" key="3">
    <source>
        <dbReference type="ARBA" id="ARBA00022695"/>
    </source>
</evidence>
<proteinExistence type="inferred from homology"/>
<protein>
    <submittedName>
        <fullName evidence="4">UTP--glucose-1-phosphate uridylyltransferase</fullName>
    </submittedName>
</protein>
<evidence type="ECO:0000256" key="2">
    <source>
        <dbReference type="ARBA" id="ARBA00022679"/>
    </source>
</evidence>
<dbReference type="Proteomes" id="UP001168537">
    <property type="component" value="Unassembled WGS sequence"/>
</dbReference>
<keyword evidence="2" id="KW-0808">Transferase</keyword>